<name>A0ABW9MAZ1_9FIRM</name>
<organism evidence="1 2">
    <name type="scientific">Anaerococcus martiniensis</name>
    <dbReference type="NCBI Taxonomy" id="3115615"/>
    <lineage>
        <taxon>Bacteria</taxon>
        <taxon>Bacillati</taxon>
        <taxon>Bacillota</taxon>
        <taxon>Tissierellia</taxon>
        <taxon>Tissierellales</taxon>
        <taxon>Peptoniphilaceae</taxon>
        <taxon>Anaerococcus</taxon>
    </lineage>
</organism>
<evidence type="ECO:0000313" key="2">
    <source>
        <dbReference type="Proteomes" id="UP001637996"/>
    </source>
</evidence>
<dbReference type="Proteomes" id="UP001637996">
    <property type="component" value="Unassembled WGS sequence"/>
</dbReference>
<keyword evidence="2" id="KW-1185">Reference proteome</keyword>
<evidence type="ECO:0000313" key="1">
    <source>
        <dbReference type="EMBL" id="MFO3665766.1"/>
    </source>
</evidence>
<reference evidence="1 2" key="1">
    <citation type="journal article" date="2025" name="Anaerobe">
        <title>Description of Anaerococcus kampingiae sp. nov., Anaerococcus groningensis sp. nov., Anaerococcus martiniensis sp. nov., and Anaerococcus cruorum sp. nov., isolated from human clinical specimens.</title>
        <authorList>
            <person name="Boiten K.E."/>
            <person name="Meijer J."/>
            <person name="van Wezel E.M."/>
            <person name="Veloo A.C.M."/>
        </authorList>
    </citation>
    <scope>NUCLEOTIDE SEQUENCE [LARGE SCALE GENOMIC DNA]</scope>
    <source>
        <strain evidence="1 2">ENR0831</strain>
    </source>
</reference>
<proteinExistence type="predicted"/>
<sequence>MKVVICSCTRCTAAGNEFLLDAVDEVKADLIKAYSFDKIEKKPEIEVEYINIVDDIEDSDNIAPLAKVDDTYLEKVMPEELMEHIFNAHIPKEEAN</sequence>
<protein>
    <submittedName>
        <fullName evidence="1">Uncharacterized protein</fullName>
    </submittedName>
</protein>
<accession>A0ABW9MAZ1</accession>
<dbReference type="Gene3D" id="3.40.30.10">
    <property type="entry name" value="Glutaredoxin"/>
    <property type="match status" value="1"/>
</dbReference>
<gene>
    <name evidence="1" type="ORF">ACCQ41_05850</name>
</gene>
<comment type="caution">
    <text evidence="1">The sequence shown here is derived from an EMBL/GenBank/DDBJ whole genome shotgun (WGS) entry which is preliminary data.</text>
</comment>
<dbReference type="EMBL" id="JBGMEI010000006">
    <property type="protein sequence ID" value="MFO3665766.1"/>
    <property type="molecule type" value="Genomic_DNA"/>
</dbReference>
<dbReference type="RefSeq" id="WP_410031445.1">
    <property type="nucleotide sequence ID" value="NZ_JBGMEI010000006.1"/>
</dbReference>